<dbReference type="PANTHER" id="PTHR33840">
    <property type="match status" value="1"/>
</dbReference>
<dbReference type="Proteomes" id="UP000044841">
    <property type="component" value="Unassembled WGS sequence"/>
</dbReference>
<evidence type="ECO:0000313" key="4">
    <source>
        <dbReference type="Proteomes" id="UP000044841"/>
    </source>
</evidence>
<gene>
    <name evidence="3" type="ORF">RSOLAG22IIIB_12797</name>
</gene>
<dbReference type="EMBL" id="CYGV01001865">
    <property type="protein sequence ID" value="CUA77722.1"/>
    <property type="molecule type" value="Genomic_DNA"/>
</dbReference>
<accession>A0A0K6GGH9</accession>
<feature type="domain" description="T6SS Phospholipase effector Tle1-like catalytic" evidence="2">
    <location>
        <begin position="19"/>
        <end position="495"/>
    </location>
</feature>
<feature type="domain" description="T6SS Phospholipase effector Tle1-like catalytic" evidence="2">
    <location>
        <begin position="660"/>
        <end position="800"/>
    </location>
</feature>
<keyword evidence="4" id="KW-1185">Reference proteome</keyword>
<dbReference type="AlphaFoldDB" id="A0A0K6GGH9"/>
<feature type="region of interest" description="Disordered" evidence="1">
    <location>
        <begin position="228"/>
        <end position="359"/>
    </location>
</feature>
<dbReference type="SUPFAM" id="SSF53474">
    <property type="entry name" value="alpha/beta-Hydrolases"/>
    <property type="match status" value="1"/>
</dbReference>
<evidence type="ECO:0000256" key="1">
    <source>
        <dbReference type="SAM" id="MobiDB-lite"/>
    </source>
</evidence>
<dbReference type="InterPro" id="IPR018712">
    <property type="entry name" value="Tle1-like_cat"/>
</dbReference>
<reference evidence="3 4" key="1">
    <citation type="submission" date="2015-07" db="EMBL/GenBank/DDBJ databases">
        <authorList>
            <person name="Noorani M."/>
        </authorList>
    </citation>
    <scope>NUCLEOTIDE SEQUENCE [LARGE SCALE GENOMIC DNA]</scope>
    <source>
        <strain evidence="3">BBA 69670</strain>
    </source>
</reference>
<organism evidence="3 4">
    <name type="scientific">Rhizoctonia solani</name>
    <dbReference type="NCBI Taxonomy" id="456999"/>
    <lineage>
        <taxon>Eukaryota</taxon>
        <taxon>Fungi</taxon>
        <taxon>Dikarya</taxon>
        <taxon>Basidiomycota</taxon>
        <taxon>Agaricomycotina</taxon>
        <taxon>Agaricomycetes</taxon>
        <taxon>Cantharellales</taxon>
        <taxon>Ceratobasidiaceae</taxon>
        <taxon>Rhizoctonia</taxon>
    </lineage>
</organism>
<name>A0A0K6GGH9_9AGAM</name>
<evidence type="ECO:0000313" key="3">
    <source>
        <dbReference type="EMBL" id="CUA77722.1"/>
    </source>
</evidence>
<dbReference type="PANTHER" id="PTHR33840:SF2">
    <property type="entry name" value="TLE1 PHOSPHOLIPASE DOMAIN-CONTAINING PROTEIN"/>
    <property type="match status" value="1"/>
</dbReference>
<dbReference type="Pfam" id="PF09994">
    <property type="entry name" value="T6SS_Tle1-like_cat"/>
    <property type="match status" value="2"/>
</dbReference>
<evidence type="ECO:0000259" key="2">
    <source>
        <dbReference type="Pfam" id="PF09994"/>
    </source>
</evidence>
<protein>
    <recommendedName>
        <fullName evidence="2">T6SS Phospholipase effector Tle1-like catalytic domain-containing protein</fullName>
    </recommendedName>
</protein>
<dbReference type="InterPro" id="IPR029058">
    <property type="entry name" value="AB_hydrolase_fold"/>
</dbReference>
<sequence>MMPERLATVDNRPPGAKPRTLVLCFDGTTNVYDDTNTNVVKLFSLLKRDRRDEQMVYYQPGIGTYAPPGIFLPVTMALAKIADQGVALYLDKHVMGGYQFLMKHYNEGDRICLFGFSRGAYTARALAGMLHKVGLLPPDNTEQISFAYQMYKRTDLAGFQQSAGFKKAFSREVKIEFMGVWDTVSSVGLLWPRHLPFTSSNAIVRKFRHAVSLDEHRAKFKQNVWHVHSHTAHRDPDQGSPTAKQPRVASPTQIRSPAATLQLPSRVTKPNAKKDDVNITITNATPPPPQPPSLDDVPPGSQPPLWLGQGQTDLRNFFPPVQSPGVHDENGGGPADESWHSREPTQVQRTRPDSGVDGLDIENMAATGKASEQAPQTLHTIKSDISLASALQSGVGVAASIGVAGETDRKQSTGIMGWLRSKGKPKKQSTHMSGGGKFEAVMEEQIAESGKINEEETDVLEVWFAGCHSDVGGGEERNDAEYSLSNISLRWMVRQIILSQCGIQFNNEALRDMKIPLPTLSFGKVNPTAHYSSAADAKVIEEAQDQERRDALAPLHDALRNPFWWPLEFFPLVHSYQDEKGDWHRSFSWNLFKPRHARKTLKVVKIHRSVQYRMDNMEKETGAPYKPRAIIDGFERGHIEHVMARRFTTVENRPLGAKPRTLVLCFDGTTNVYGDTASYCIPLFSVYSHYVHQNTNVVKLFSLLKRDRQDEQMVYYQPGIGTYTPPGILLPVTMALAKIADQGAALYLDKHVMGGYQFLMKHYNEGDGICLFGFSRGAYTARALAGMLRKVGLLPPDNVGTLFRHLDQTT</sequence>
<proteinExistence type="predicted"/>